<dbReference type="InterPro" id="IPR050833">
    <property type="entry name" value="Poly_Biosynth_Transport"/>
</dbReference>
<keyword evidence="4 6" id="KW-1133">Transmembrane helix</keyword>
<feature type="transmembrane region" description="Helical" evidence="6">
    <location>
        <begin position="117"/>
        <end position="140"/>
    </location>
</feature>
<comment type="caution">
    <text evidence="7">The sequence shown here is derived from an EMBL/GenBank/DDBJ whole genome shotgun (WGS) entry which is preliminary data.</text>
</comment>
<accession>A0ABS6XUH7</accession>
<evidence type="ECO:0000256" key="4">
    <source>
        <dbReference type="ARBA" id="ARBA00022989"/>
    </source>
</evidence>
<proteinExistence type="predicted"/>
<name>A0ABS6XUH7_9FLAO</name>
<evidence type="ECO:0000313" key="8">
    <source>
        <dbReference type="Proteomes" id="UP000812031"/>
    </source>
</evidence>
<reference evidence="7 8" key="1">
    <citation type="submission" date="2021-07" db="EMBL/GenBank/DDBJ databases">
        <title>Flavobacterium sp. nov. isolated from sediment on the Taihu Lake.</title>
        <authorList>
            <person name="Qu J.-H."/>
        </authorList>
    </citation>
    <scope>NUCLEOTIDE SEQUENCE [LARGE SCALE GENOMIC DNA]</scope>
    <source>
        <strain evidence="7 8">NAS39</strain>
    </source>
</reference>
<feature type="transmembrane region" description="Helical" evidence="6">
    <location>
        <begin position="360"/>
        <end position="379"/>
    </location>
</feature>
<feature type="transmembrane region" description="Helical" evidence="6">
    <location>
        <begin position="417"/>
        <end position="436"/>
    </location>
</feature>
<dbReference type="PANTHER" id="PTHR30250:SF11">
    <property type="entry name" value="O-ANTIGEN TRANSPORTER-RELATED"/>
    <property type="match status" value="1"/>
</dbReference>
<dbReference type="EMBL" id="JAHWYN010000005">
    <property type="protein sequence ID" value="MBW4360338.1"/>
    <property type="molecule type" value="Genomic_DNA"/>
</dbReference>
<dbReference type="RefSeq" id="WP_219316825.1">
    <property type="nucleotide sequence ID" value="NZ_JAHWYN010000005.1"/>
</dbReference>
<feature type="transmembrane region" description="Helical" evidence="6">
    <location>
        <begin position="442"/>
        <end position="460"/>
    </location>
</feature>
<feature type="transmembrane region" description="Helical" evidence="6">
    <location>
        <begin position="85"/>
        <end position="105"/>
    </location>
</feature>
<keyword evidence="8" id="KW-1185">Reference proteome</keyword>
<feature type="transmembrane region" description="Helical" evidence="6">
    <location>
        <begin position="293"/>
        <end position="312"/>
    </location>
</feature>
<feature type="transmembrane region" description="Helical" evidence="6">
    <location>
        <begin position="42"/>
        <end position="64"/>
    </location>
</feature>
<keyword evidence="2" id="KW-1003">Cell membrane</keyword>
<comment type="subcellular location">
    <subcellularLocation>
        <location evidence="1">Cell membrane</location>
        <topology evidence="1">Multi-pass membrane protein</topology>
    </subcellularLocation>
</comment>
<feature type="transmembrane region" description="Helical" evidence="6">
    <location>
        <begin position="12"/>
        <end position="30"/>
    </location>
</feature>
<organism evidence="7 8">
    <name type="scientific">Flavobacterium taihuense</name>
    <dbReference type="NCBI Taxonomy" id="2857508"/>
    <lineage>
        <taxon>Bacteria</taxon>
        <taxon>Pseudomonadati</taxon>
        <taxon>Bacteroidota</taxon>
        <taxon>Flavobacteriia</taxon>
        <taxon>Flavobacteriales</taxon>
        <taxon>Flavobacteriaceae</taxon>
        <taxon>Flavobacterium</taxon>
    </lineage>
</organism>
<keyword evidence="5 6" id="KW-0472">Membrane</keyword>
<dbReference type="PANTHER" id="PTHR30250">
    <property type="entry name" value="PST FAMILY PREDICTED COLANIC ACID TRANSPORTER"/>
    <property type="match status" value="1"/>
</dbReference>
<dbReference type="Pfam" id="PF01943">
    <property type="entry name" value="Polysacc_synt"/>
    <property type="match status" value="1"/>
</dbReference>
<evidence type="ECO:0000256" key="1">
    <source>
        <dbReference type="ARBA" id="ARBA00004651"/>
    </source>
</evidence>
<evidence type="ECO:0000256" key="2">
    <source>
        <dbReference type="ARBA" id="ARBA00022475"/>
    </source>
</evidence>
<protein>
    <submittedName>
        <fullName evidence="7">Lipopolysaccharide biosynthesis protein</fullName>
    </submittedName>
</protein>
<keyword evidence="3 6" id="KW-0812">Transmembrane</keyword>
<evidence type="ECO:0000256" key="3">
    <source>
        <dbReference type="ARBA" id="ARBA00022692"/>
    </source>
</evidence>
<feature type="transmembrane region" description="Helical" evidence="6">
    <location>
        <begin position="147"/>
        <end position="169"/>
    </location>
</feature>
<evidence type="ECO:0000313" key="7">
    <source>
        <dbReference type="EMBL" id="MBW4360338.1"/>
    </source>
</evidence>
<dbReference type="InterPro" id="IPR002797">
    <property type="entry name" value="Polysacc_synth"/>
</dbReference>
<feature type="transmembrane region" description="Helical" evidence="6">
    <location>
        <begin position="385"/>
        <end position="405"/>
    </location>
</feature>
<feature type="transmembrane region" description="Helical" evidence="6">
    <location>
        <begin position="175"/>
        <end position="193"/>
    </location>
</feature>
<sequence length="466" mass="53371">MLKKLFSHTAIYGLAPQVSKIAGFLALPIITKELTSSDYGVYGLLTAYTTAISVLSILGLRLILVNSFYHSPGQYKWAWRQLYGFLNLWNLVYGLLLAVLVFVVIPPEAVDNRWLIMVLNVIPIVFFGQTSVVGLTYYQLHQMPMQIAIRSFIFGVLTVGLNVILIAHFKMGYMGWFWSNFIVGILNNISYWYPLNVKFKMTPIYNFKWRFIKKSLKVSLPVVPHHYSSYLLDSSDKVVMDLEKISTSDIGKYNVAYSVGNMFNALGVAGGYAIGPLMNEKYKKNDDYGARDLVFVMQIVFFYLTFIGSIWMKEVFQIMIRNASLSQLYPLAIVIVMSYNYRPMYLGAVNKLFYKEKTKFLWKLTLTAAIINVSLNLILMPFYGYKVAAFTTFAAFLYMGYAGFYYKIFKEINVANYYQFGWLLATIVLAFCAYEIVEYGVITKIVISIVYSVIAAVLLFKLNKKF</sequence>
<gene>
    <name evidence="7" type="ORF">KZH69_07555</name>
</gene>
<evidence type="ECO:0000256" key="5">
    <source>
        <dbReference type="ARBA" id="ARBA00023136"/>
    </source>
</evidence>
<dbReference type="Proteomes" id="UP000812031">
    <property type="component" value="Unassembled WGS sequence"/>
</dbReference>
<evidence type="ECO:0000256" key="6">
    <source>
        <dbReference type="SAM" id="Phobius"/>
    </source>
</evidence>